<sequence length="261" mass="29918">MLIKTIDQFAALYGESELVYNVHNVIHLCDGVRLRGSMDAFSAFPYGSYLSTLKHLLHLPTLPASQLFRRFVERAACDNDEEIKVYDDISSACRPTSLQMKNGVIISCLQFFLEESKQLYVTSKVEPTFRLVVETKRKNSTAMRRNAERDISPVSKRSRDRSAFVEHRSGSPGRFHGDRFSRSSLRSSDFRFTEENTSRDSTSVKFRTLCVRKFSSKLSIETLQEYLFRDFSKFGDMSISVGHLDGERAALITFKWVAFTV</sequence>
<protein>
    <submittedName>
        <fullName evidence="1">Uncharacterized protein</fullName>
    </submittedName>
</protein>
<dbReference type="Proteomes" id="UP000748531">
    <property type="component" value="Unassembled WGS sequence"/>
</dbReference>
<comment type="caution">
    <text evidence="1">The sequence shown here is derived from an EMBL/GenBank/DDBJ whole genome shotgun (WGS) entry which is preliminary data.</text>
</comment>
<keyword evidence="2" id="KW-1185">Reference proteome</keyword>
<dbReference type="EMBL" id="LUCH01006242">
    <property type="protein sequence ID" value="KAF5397452.1"/>
    <property type="molecule type" value="Genomic_DNA"/>
</dbReference>
<reference evidence="1" key="1">
    <citation type="submission" date="2019-05" db="EMBL/GenBank/DDBJ databases">
        <title>Annotation for the trematode Paragonimus heterotremus.</title>
        <authorList>
            <person name="Choi Y.-J."/>
        </authorList>
    </citation>
    <scope>NUCLEOTIDE SEQUENCE</scope>
    <source>
        <strain evidence="1">LC</strain>
    </source>
</reference>
<name>A0A8J4TAZ1_9TREM</name>
<dbReference type="OrthoDB" id="10036512at2759"/>
<gene>
    <name evidence="1" type="ORF">PHET_09260</name>
</gene>
<proteinExistence type="predicted"/>
<organism evidence="1 2">
    <name type="scientific">Paragonimus heterotremus</name>
    <dbReference type="NCBI Taxonomy" id="100268"/>
    <lineage>
        <taxon>Eukaryota</taxon>
        <taxon>Metazoa</taxon>
        <taxon>Spiralia</taxon>
        <taxon>Lophotrochozoa</taxon>
        <taxon>Platyhelminthes</taxon>
        <taxon>Trematoda</taxon>
        <taxon>Digenea</taxon>
        <taxon>Plagiorchiida</taxon>
        <taxon>Troglotremata</taxon>
        <taxon>Troglotrematidae</taxon>
        <taxon>Paragonimus</taxon>
    </lineage>
</organism>
<accession>A0A8J4TAZ1</accession>
<dbReference type="AlphaFoldDB" id="A0A8J4TAZ1"/>
<evidence type="ECO:0000313" key="2">
    <source>
        <dbReference type="Proteomes" id="UP000748531"/>
    </source>
</evidence>
<evidence type="ECO:0000313" key="1">
    <source>
        <dbReference type="EMBL" id="KAF5397452.1"/>
    </source>
</evidence>